<dbReference type="InterPro" id="IPR000210">
    <property type="entry name" value="BTB/POZ_dom"/>
</dbReference>
<comment type="caution">
    <text evidence="2">The sequence shown here is derived from an EMBL/GenBank/DDBJ whole genome shotgun (WGS) entry which is preliminary data.</text>
</comment>
<dbReference type="OrthoDB" id="6359816at2759"/>
<dbReference type="OMA" id="ANVHIAC"/>
<organism evidence="2 3">
    <name type="scientific">Naegleria fowleri</name>
    <name type="common">Brain eating amoeba</name>
    <dbReference type="NCBI Taxonomy" id="5763"/>
    <lineage>
        <taxon>Eukaryota</taxon>
        <taxon>Discoba</taxon>
        <taxon>Heterolobosea</taxon>
        <taxon>Tetramitia</taxon>
        <taxon>Eutetramitia</taxon>
        <taxon>Vahlkampfiidae</taxon>
        <taxon>Naegleria</taxon>
    </lineage>
</organism>
<dbReference type="PROSITE" id="PS50097">
    <property type="entry name" value="BTB"/>
    <property type="match status" value="1"/>
</dbReference>
<name>A0A6A5BSW5_NAEFO</name>
<dbReference type="Pfam" id="PF00651">
    <property type="entry name" value="BTB"/>
    <property type="match status" value="1"/>
</dbReference>
<protein>
    <recommendedName>
        <fullName evidence="1">BTB domain-containing protein</fullName>
    </recommendedName>
</protein>
<dbReference type="AlphaFoldDB" id="A0A6A5BSW5"/>
<dbReference type="VEuPathDB" id="AmoebaDB:FDP41_003957"/>
<proteinExistence type="predicted"/>
<gene>
    <name evidence="2" type="ORF">FDP41_003957</name>
</gene>
<dbReference type="VEuPathDB" id="AmoebaDB:NF0046880"/>
<evidence type="ECO:0000313" key="3">
    <source>
        <dbReference type="Proteomes" id="UP000444721"/>
    </source>
</evidence>
<accession>A0A6A5BSW5</accession>
<dbReference type="PANTHER" id="PTHR24413">
    <property type="entry name" value="SPECKLE-TYPE POZ PROTEIN"/>
    <property type="match status" value="1"/>
</dbReference>
<dbReference type="SUPFAM" id="SSF49899">
    <property type="entry name" value="Concanavalin A-like lectins/glucanases"/>
    <property type="match status" value="1"/>
</dbReference>
<dbReference type="Pfam" id="PF13385">
    <property type="entry name" value="Laminin_G_3"/>
    <property type="match status" value="1"/>
</dbReference>
<evidence type="ECO:0000259" key="1">
    <source>
        <dbReference type="PROSITE" id="PS50097"/>
    </source>
</evidence>
<dbReference type="Proteomes" id="UP000444721">
    <property type="component" value="Unassembled WGS sequence"/>
</dbReference>
<dbReference type="InterPro" id="IPR013320">
    <property type="entry name" value="ConA-like_dom_sf"/>
</dbReference>
<dbReference type="CDD" id="cd18186">
    <property type="entry name" value="BTB_POZ_ZBTB_KLHL-like"/>
    <property type="match status" value="1"/>
</dbReference>
<reference evidence="2 3" key="1">
    <citation type="journal article" date="2019" name="Sci. Rep.">
        <title>Nanopore sequencing improves the draft genome of the human pathogenic amoeba Naegleria fowleri.</title>
        <authorList>
            <person name="Liechti N."/>
            <person name="Schurch N."/>
            <person name="Bruggmann R."/>
            <person name="Wittwer M."/>
        </authorList>
    </citation>
    <scope>NUCLEOTIDE SEQUENCE [LARGE SCALE GENOMIC DNA]</scope>
    <source>
        <strain evidence="2 3">ATCC 30894</strain>
    </source>
</reference>
<dbReference type="RefSeq" id="XP_044562017.1">
    <property type="nucleotide sequence ID" value="XM_044707318.1"/>
</dbReference>
<evidence type="ECO:0000313" key="2">
    <source>
        <dbReference type="EMBL" id="KAF0977304.1"/>
    </source>
</evidence>
<dbReference type="GeneID" id="68111175"/>
<dbReference type="Gene3D" id="2.60.120.200">
    <property type="match status" value="1"/>
</dbReference>
<feature type="domain" description="BTB" evidence="1">
    <location>
        <begin position="263"/>
        <end position="340"/>
    </location>
</feature>
<dbReference type="Gene3D" id="3.30.710.10">
    <property type="entry name" value="Potassium Channel Kv1.1, Chain A"/>
    <property type="match status" value="1"/>
</dbReference>
<keyword evidence="3" id="KW-1185">Reference proteome</keyword>
<dbReference type="VEuPathDB" id="AmoebaDB:NfTy_063050"/>
<sequence>MLTSQSFVAYDHNNQYNQFLKEGLQCQEFISSQPVNALQQQLIFSPSEQVVHPQPIIDSIVLQHILPSEHDDDHQLISSYQWTITFRLKLHSDASGDWRCLFHYGNTDLIRQPALWLSPYENTLHCRVDTTLNNNEGFDSNQRLNNYQSWYHVALVYYDTYQILYVDGKCDQIGKFGGVLKRTSNQTFRIFASPGGYSQGDVEVKYFRMYNRALSPNDIQIDMKSDKPLTTSSVPMMSSYNTQSCDRLLKQDLKKMLNMHEFSNVLLKFSETDQVIRANDIMLSARSEYFRKVLSKEWNDSNGVEFTPTRPKVIEMQGLSYQAVKAVVHYIYTGELDNELKDNTGKESTIPVLLEILKTGNLLLLTDMEHLVTDVLTSKIDTKNVCTILNEIYVYQVTSLNTFCLEYIVRHFKIIPIDDFLKLDQETQKQILVGIQMSK</sequence>
<dbReference type="InterPro" id="IPR011333">
    <property type="entry name" value="SKP1/BTB/POZ_sf"/>
</dbReference>
<dbReference type="EMBL" id="VFQX01000035">
    <property type="protein sequence ID" value="KAF0977304.1"/>
    <property type="molecule type" value="Genomic_DNA"/>
</dbReference>
<dbReference type="SMART" id="SM00225">
    <property type="entry name" value="BTB"/>
    <property type="match status" value="1"/>
</dbReference>
<dbReference type="SUPFAM" id="SSF54695">
    <property type="entry name" value="POZ domain"/>
    <property type="match status" value="1"/>
</dbReference>